<dbReference type="Pfam" id="PF13186">
    <property type="entry name" value="SPASM"/>
    <property type="match status" value="1"/>
</dbReference>
<reference evidence="8 9" key="1">
    <citation type="journal article" date="2010" name="PLoS ONE">
        <title>The glycobiome of the rumen bacterium Butyrivibrio proteoclasticus B316(T) highlights adaptation to a polysaccharide-rich environment.</title>
        <authorList>
            <person name="Kelly W.J."/>
            <person name="Leahy S.C."/>
            <person name="Altermann E."/>
            <person name="Yeoman C.J."/>
            <person name="Dunne J.C."/>
            <person name="Kong Z."/>
            <person name="Pacheco D.M."/>
            <person name="Li D."/>
            <person name="Noel S.J."/>
            <person name="Moon C.D."/>
            <person name="Cookson A.L."/>
            <person name="Attwood G.T."/>
        </authorList>
    </citation>
    <scope>NUCLEOTIDE SEQUENCE [LARGE SCALE GENOMIC DNA]</scope>
    <source>
        <strain evidence="9">ATCC 51982 / DSM 14932 / B316</strain>
    </source>
</reference>
<dbReference type="NCBIfam" id="TIGR04085">
    <property type="entry name" value="rSAM_more_4Fe4S"/>
    <property type="match status" value="1"/>
</dbReference>
<keyword evidence="5" id="KW-0408">Iron</keyword>
<dbReference type="InterPro" id="IPR007197">
    <property type="entry name" value="rSAM"/>
</dbReference>
<accession>E0S3D3</accession>
<dbReference type="InterPro" id="IPR050377">
    <property type="entry name" value="Radical_SAM_PqqE_MftC-like"/>
</dbReference>
<evidence type="ECO:0000256" key="6">
    <source>
        <dbReference type="ARBA" id="ARBA00023014"/>
    </source>
</evidence>
<dbReference type="PANTHER" id="PTHR11228">
    <property type="entry name" value="RADICAL SAM DOMAIN PROTEIN"/>
    <property type="match status" value="1"/>
</dbReference>
<dbReference type="InterPro" id="IPR013785">
    <property type="entry name" value="Aldolase_TIM"/>
</dbReference>
<name>E0S3D3_BUTPB</name>
<dbReference type="PANTHER" id="PTHR11228:SF7">
    <property type="entry name" value="PQQA PEPTIDE CYCLASE"/>
    <property type="match status" value="1"/>
</dbReference>
<dbReference type="InterPro" id="IPR017200">
    <property type="entry name" value="PqqE-like"/>
</dbReference>
<dbReference type="InterPro" id="IPR058240">
    <property type="entry name" value="rSAM_sf"/>
</dbReference>
<dbReference type="GO" id="GO:0051539">
    <property type="term" value="F:4 iron, 4 sulfur cluster binding"/>
    <property type="evidence" value="ECO:0007669"/>
    <property type="project" value="UniProtKB-KW"/>
</dbReference>
<dbReference type="PROSITE" id="PS51918">
    <property type="entry name" value="RADICAL_SAM"/>
    <property type="match status" value="1"/>
</dbReference>
<dbReference type="Proteomes" id="UP000001299">
    <property type="component" value="Chromosome 2"/>
</dbReference>
<dbReference type="InterPro" id="IPR006638">
    <property type="entry name" value="Elp3/MiaA/NifB-like_rSAM"/>
</dbReference>
<evidence type="ECO:0000256" key="4">
    <source>
        <dbReference type="ARBA" id="ARBA00022723"/>
    </source>
</evidence>
<dbReference type="Pfam" id="PF04055">
    <property type="entry name" value="Radical_SAM"/>
    <property type="match status" value="1"/>
</dbReference>
<dbReference type="SUPFAM" id="SSF102114">
    <property type="entry name" value="Radical SAM enzymes"/>
    <property type="match status" value="1"/>
</dbReference>
<dbReference type="Gene3D" id="3.20.20.70">
    <property type="entry name" value="Aldolase class I"/>
    <property type="match status" value="1"/>
</dbReference>
<dbReference type="AlphaFoldDB" id="E0S3D3"/>
<dbReference type="KEGG" id="bpb:bpr_III229"/>
<dbReference type="SFLD" id="SFLDG01386">
    <property type="entry name" value="main_SPASM_domain-containing"/>
    <property type="match status" value="1"/>
</dbReference>
<dbReference type="EMBL" id="CP001811">
    <property type="protein sequence ID" value="ADL35915.1"/>
    <property type="molecule type" value="Genomic_DNA"/>
</dbReference>
<evidence type="ECO:0000256" key="1">
    <source>
        <dbReference type="ARBA" id="ARBA00001966"/>
    </source>
</evidence>
<evidence type="ECO:0000256" key="3">
    <source>
        <dbReference type="ARBA" id="ARBA00022691"/>
    </source>
</evidence>
<comment type="cofactor">
    <cofactor evidence="1">
        <name>[4Fe-4S] cluster</name>
        <dbReference type="ChEBI" id="CHEBI:49883"/>
    </cofactor>
</comment>
<keyword evidence="6" id="KW-0411">Iron-sulfur</keyword>
<dbReference type="SMART" id="SM00729">
    <property type="entry name" value="Elp3"/>
    <property type="match status" value="1"/>
</dbReference>
<evidence type="ECO:0000259" key="7">
    <source>
        <dbReference type="PROSITE" id="PS51918"/>
    </source>
</evidence>
<dbReference type="SFLD" id="SFLDG01067">
    <property type="entry name" value="SPASM/twitch_domain_containing"/>
    <property type="match status" value="1"/>
</dbReference>
<dbReference type="SFLD" id="SFLDS00029">
    <property type="entry name" value="Radical_SAM"/>
    <property type="match status" value="1"/>
</dbReference>
<dbReference type="GO" id="GO:0003824">
    <property type="term" value="F:catalytic activity"/>
    <property type="evidence" value="ECO:0007669"/>
    <property type="project" value="InterPro"/>
</dbReference>
<dbReference type="GO" id="GO:0046872">
    <property type="term" value="F:metal ion binding"/>
    <property type="evidence" value="ECO:0007669"/>
    <property type="project" value="UniProtKB-KW"/>
</dbReference>
<keyword evidence="9" id="KW-1185">Reference proteome</keyword>
<protein>
    <submittedName>
        <fullName evidence="8">Radical SAM domain-containing protein</fullName>
    </submittedName>
</protein>
<evidence type="ECO:0000256" key="5">
    <source>
        <dbReference type="ARBA" id="ARBA00023004"/>
    </source>
</evidence>
<keyword evidence="4" id="KW-0479">Metal-binding</keyword>
<gene>
    <name evidence="8" type="ordered locus">bpr_III229</name>
</gene>
<dbReference type="eggNOG" id="COG0535">
    <property type="taxonomic scope" value="Bacteria"/>
</dbReference>
<dbReference type="CDD" id="cd01335">
    <property type="entry name" value="Radical_SAM"/>
    <property type="match status" value="1"/>
</dbReference>
<keyword evidence="3" id="KW-0949">S-adenosyl-L-methionine</keyword>
<dbReference type="RefSeq" id="WP_013282565.1">
    <property type="nucleotide sequence ID" value="NC_014388.1"/>
</dbReference>
<organism evidence="8 9">
    <name type="scientific">Butyrivibrio proteoclasticus (strain ATCC 51982 / DSM 14932 / B316)</name>
    <name type="common">Clostridium proteoclasticum</name>
    <dbReference type="NCBI Taxonomy" id="515622"/>
    <lineage>
        <taxon>Bacteria</taxon>
        <taxon>Bacillati</taxon>
        <taxon>Bacillota</taxon>
        <taxon>Clostridia</taxon>
        <taxon>Lachnospirales</taxon>
        <taxon>Lachnospiraceae</taxon>
        <taxon>Butyrivibrio</taxon>
    </lineage>
</organism>
<evidence type="ECO:0000313" key="8">
    <source>
        <dbReference type="EMBL" id="ADL35915.1"/>
    </source>
</evidence>
<feature type="domain" description="Radical SAM core" evidence="7">
    <location>
        <begin position="24"/>
        <end position="238"/>
    </location>
</feature>
<proteinExistence type="predicted"/>
<sequence>MNTRNYKKSHLDIQYQVHKQLFEQPILHQLFFEFTLRCNEHCWHCGSRCGDVKTMEMTASEWKQILDQVKEDFSDHLPQINVTGGEPLLYPGFEEVMSYAHELGFKWGMTSNAILITPEVARMLARCGMNTISVSIDGLEETHDSLRGLPGAYKRAMEGIQNLIDIGSFDAIMVTTVVNHETLGELGELFQVMNGLDIDHWRILGVEPIGRALQYPERAMTIADQRALFDFIRGKRADNMPVSYGCSHYLGLDYEREVRDWYFTCMAGTTVASITCTGDVTGCLDIERTPSVVQGNIHERRFSDIWRNEFKVFRRDKAADNDTCRDCQDRNYCMGGACHTWDFENHTQRVCLAELWR</sequence>
<dbReference type="PIRSF" id="PIRSF037420">
    <property type="entry name" value="PQQ_syn_pqqE"/>
    <property type="match status" value="1"/>
</dbReference>
<dbReference type="STRING" id="515622.bpr_III229"/>
<evidence type="ECO:0000256" key="2">
    <source>
        <dbReference type="ARBA" id="ARBA00022485"/>
    </source>
</evidence>
<dbReference type="InterPro" id="IPR023885">
    <property type="entry name" value="4Fe4S-binding_SPASM_dom"/>
</dbReference>
<keyword evidence="2" id="KW-0004">4Fe-4S</keyword>
<dbReference type="HOGENOM" id="CLU_009273_4_1_9"/>
<evidence type="ECO:0000313" key="9">
    <source>
        <dbReference type="Proteomes" id="UP000001299"/>
    </source>
</evidence>